<evidence type="ECO:0000313" key="1">
    <source>
        <dbReference type="EMBL" id="WVK89937.1"/>
    </source>
</evidence>
<dbReference type="Proteomes" id="UP001432380">
    <property type="component" value="Segment"/>
</dbReference>
<name>A0AAX4JI18_9CAUD</name>
<dbReference type="EMBL" id="PP079243">
    <property type="protein sequence ID" value="WVK89937.1"/>
    <property type="molecule type" value="Genomic_DNA"/>
</dbReference>
<protein>
    <submittedName>
        <fullName evidence="1">Uncharacterized protein</fullName>
    </submittedName>
</protein>
<reference evidence="1" key="1">
    <citation type="submission" date="2024-01" db="EMBL/GenBank/DDBJ databases">
        <authorList>
            <person name="Zhu Q."/>
        </authorList>
    </citation>
    <scope>NUCLEOTIDE SEQUENCE</scope>
</reference>
<proteinExistence type="predicted"/>
<evidence type="ECO:0000313" key="2">
    <source>
        <dbReference type="Proteomes" id="UP001432380"/>
    </source>
</evidence>
<accession>A0AAX4JI18</accession>
<organism evidence="1 2">
    <name type="scientific">Burkholderia phage vB_BpP_HN02</name>
    <dbReference type="NCBI Taxonomy" id="3116925"/>
    <lineage>
        <taxon>Viruses</taxon>
        <taxon>Duplodnaviria</taxon>
        <taxon>Heunggongvirae</taxon>
        <taxon>Uroviricota</taxon>
        <taxon>Caudoviricetes</taxon>
        <taxon>Schitoviridae</taxon>
    </lineage>
</organism>
<sequence length="70" mass="8418">MSKAKPYDSYDVEGYYYNNLTRQRMWKVWCGNIETYERAKQTLENGRSIFEKGFQLRIVGNIREVIEDES</sequence>